<evidence type="ECO:0000313" key="2">
    <source>
        <dbReference type="Proteomes" id="UP000664357"/>
    </source>
</evidence>
<proteinExistence type="predicted"/>
<accession>A0ABV0EWA2</accession>
<gene>
    <name evidence="1" type="ORF">JZO67_004824</name>
</gene>
<organism evidence="1 2">
    <name type="scientific">Candidatus Enterococcus ferrettii</name>
    <dbReference type="NCBI Taxonomy" id="2815324"/>
    <lineage>
        <taxon>Bacteria</taxon>
        <taxon>Bacillati</taxon>
        <taxon>Bacillota</taxon>
        <taxon>Bacilli</taxon>
        <taxon>Lactobacillales</taxon>
        <taxon>Enterococcaceae</taxon>
        <taxon>Enterococcus</taxon>
    </lineage>
</organism>
<name>A0ABV0EWA2_9ENTE</name>
<sequence length="139" mass="15914">MTWTTIWSHAQRGFASFGTPSGEVRLRFRRFPLIKKIRFVFSNEYGVDPLKIRELTCQNELVSSTFQVMPGELYRTDNFLLDDSMADWELFFSAEQAVSGFNFADSDFIGRTEKRSTMNFCPGLLAIEADLTDSQCIIA</sequence>
<protein>
    <submittedName>
        <fullName evidence="1">Uncharacterized protein</fullName>
    </submittedName>
</protein>
<keyword evidence="2" id="KW-1185">Reference proteome</keyword>
<dbReference type="EMBL" id="JAFREL020000006">
    <property type="protein sequence ID" value="MEO1772841.1"/>
    <property type="molecule type" value="Genomic_DNA"/>
</dbReference>
<comment type="caution">
    <text evidence="1">The sequence shown here is derived from an EMBL/GenBank/DDBJ whole genome shotgun (WGS) entry which is preliminary data.</text>
</comment>
<evidence type="ECO:0000313" key="1">
    <source>
        <dbReference type="EMBL" id="MEO1772841.1"/>
    </source>
</evidence>
<dbReference type="RefSeq" id="WP_207702327.1">
    <property type="nucleotide sequence ID" value="NZ_JAFREL020000006.1"/>
</dbReference>
<reference evidence="1 2" key="1">
    <citation type="submission" date="2024-02" db="EMBL/GenBank/DDBJ databases">
        <title>The Genome Sequence of Enterococcus sp. DIV0159.</title>
        <authorList>
            <person name="Earl A."/>
            <person name="Manson A."/>
            <person name="Gilmore M."/>
            <person name="Sanders J."/>
            <person name="Shea T."/>
            <person name="Howe W."/>
            <person name="Livny J."/>
            <person name="Cuomo C."/>
            <person name="Neafsey D."/>
            <person name="Birren B."/>
        </authorList>
    </citation>
    <scope>NUCLEOTIDE SEQUENCE [LARGE SCALE GENOMIC DNA]</scope>
    <source>
        <strain evidence="1 2">665A</strain>
    </source>
</reference>
<dbReference type="Proteomes" id="UP000664357">
    <property type="component" value="Unassembled WGS sequence"/>
</dbReference>